<evidence type="ECO:0000256" key="1">
    <source>
        <dbReference type="SAM" id="Phobius"/>
    </source>
</evidence>
<dbReference type="GO" id="GO:0016747">
    <property type="term" value="F:acyltransferase activity, transferring groups other than amino-acyl groups"/>
    <property type="evidence" value="ECO:0007669"/>
    <property type="project" value="InterPro"/>
</dbReference>
<dbReference type="RefSeq" id="WP_130188664.1">
    <property type="nucleotide sequence ID" value="NZ_CP035913.1"/>
</dbReference>
<evidence type="ECO:0000313" key="3">
    <source>
        <dbReference type="EMBL" id="QBE65554.1"/>
    </source>
</evidence>
<feature type="transmembrane region" description="Helical" evidence="1">
    <location>
        <begin position="224"/>
        <end position="242"/>
    </location>
</feature>
<evidence type="ECO:0000313" key="4">
    <source>
        <dbReference type="Proteomes" id="UP000290637"/>
    </source>
</evidence>
<feature type="transmembrane region" description="Helical" evidence="1">
    <location>
        <begin position="89"/>
        <end position="107"/>
    </location>
</feature>
<dbReference type="AlphaFoldDB" id="A0A4P6L2F6"/>
<dbReference type="Pfam" id="PF01757">
    <property type="entry name" value="Acyl_transf_3"/>
    <property type="match status" value="1"/>
</dbReference>
<protein>
    <recommendedName>
        <fullName evidence="2">Acyltransferase 3 domain-containing protein</fullName>
    </recommendedName>
</protein>
<evidence type="ECO:0000259" key="2">
    <source>
        <dbReference type="Pfam" id="PF01757"/>
    </source>
</evidence>
<dbReference type="InterPro" id="IPR050623">
    <property type="entry name" value="Glucan_succinyl_AcylTrfase"/>
</dbReference>
<dbReference type="KEGG" id="plue:EWM63_23300"/>
<dbReference type="EMBL" id="CP035913">
    <property type="protein sequence ID" value="QBE65554.1"/>
    <property type="molecule type" value="Genomic_DNA"/>
</dbReference>
<dbReference type="PANTHER" id="PTHR36927:SF3">
    <property type="entry name" value="GLUCANS BIOSYNTHESIS PROTEIN C"/>
    <property type="match status" value="1"/>
</dbReference>
<proteinExistence type="predicted"/>
<accession>A0A4P6L2F6</accession>
<keyword evidence="4" id="KW-1185">Reference proteome</keyword>
<name>A0A4P6L2F6_9BURK</name>
<keyword evidence="1" id="KW-0812">Transmembrane</keyword>
<feature type="transmembrane region" description="Helical" evidence="1">
    <location>
        <begin position="185"/>
        <end position="204"/>
    </location>
</feature>
<feature type="domain" description="Acyltransferase 3" evidence="2">
    <location>
        <begin position="8"/>
        <end position="359"/>
    </location>
</feature>
<feature type="transmembrane region" description="Helical" evidence="1">
    <location>
        <begin position="58"/>
        <end position="77"/>
    </location>
</feature>
<dbReference type="OrthoDB" id="9809782at2"/>
<dbReference type="PANTHER" id="PTHR36927">
    <property type="entry name" value="BLR4337 PROTEIN"/>
    <property type="match status" value="1"/>
</dbReference>
<feature type="transmembrane region" description="Helical" evidence="1">
    <location>
        <begin position="311"/>
        <end position="334"/>
    </location>
</feature>
<dbReference type="Proteomes" id="UP000290637">
    <property type="component" value="Chromosome"/>
</dbReference>
<feature type="transmembrane region" description="Helical" evidence="1">
    <location>
        <begin position="12"/>
        <end position="31"/>
    </location>
</feature>
<feature type="transmembrane region" description="Helical" evidence="1">
    <location>
        <begin position="150"/>
        <end position="173"/>
    </location>
</feature>
<keyword evidence="1" id="KW-1133">Transmembrane helix</keyword>
<feature type="transmembrane region" description="Helical" evidence="1">
    <location>
        <begin position="346"/>
        <end position="363"/>
    </location>
</feature>
<sequence>MHNEQRLYFLDWLRILAFILLLLYHTGMYYVTWDWHVKSPHAGTAIEPLMLLSSPWRMSLLFLVSGAAAGFLLRKMAAAAFVRERSARLLVPLLFGMLVIVPPQPYFEVVEKVGYAGSYADFMGLYLRAYGGFCKDGDCLLLPTWNHLWYLPYVWAYALVLAALAGTLGPAWLGRAGARLATLLAGWRALVLPAALLALVRIALKPHFEETHALVDDWFNHATYLPLFLAGSVLGGQAAFWRELERLRWPALGIALASWAALVAYHWQPEALQVWPVTARIGWATCQWCAIVAACGFARRHLSGDGPARQYLTQAVFPVYILHQTLIVCFSRLLRGSALPPATEGLVLLVLTVTASFGIFEIARRMPLLRPLFGLKDVNRIAVATATRQVG</sequence>
<feature type="transmembrane region" description="Helical" evidence="1">
    <location>
        <begin position="280"/>
        <end position="299"/>
    </location>
</feature>
<reference evidence="3 4" key="1">
    <citation type="submission" date="2019-02" db="EMBL/GenBank/DDBJ databases">
        <title>Draft Genome Sequences of Six Type Strains of the Genus Massilia.</title>
        <authorList>
            <person name="Miess H."/>
            <person name="Frediansyhah A."/>
            <person name="Gross H."/>
        </authorList>
    </citation>
    <scope>NUCLEOTIDE SEQUENCE [LARGE SCALE GENOMIC DNA]</scope>
    <source>
        <strain evidence="3 4">DSM 17473</strain>
    </source>
</reference>
<feature type="transmembrane region" description="Helical" evidence="1">
    <location>
        <begin position="249"/>
        <end position="268"/>
    </location>
</feature>
<organism evidence="3 4">
    <name type="scientific">Pseudoduganella lutea</name>
    <dbReference type="NCBI Taxonomy" id="321985"/>
    <lineage>
        <taxon>Bacteria</taxon>
        <taxon>Pseudomonadati</taxon>
        <taxon>Pseudomonadota</taxon>
        <taxon>Betaproteobacteria</taxon>
        <taxon>Burkholderiales</taxon>
        <taxon>Oxalobacteraceae</taxon>
        <taxon>Telluria group</taxon>
        <taxon>Pseudoduganella</taxon>
    </lineage>
</organism>
<gene>
    <name evidence="3" type="ORF">EWM63_23300</name>
</gene>
<dbReference type="InterPro" id="IPR002656">
    <property type="entry name" value="Acyl_transf_3_dom"/>
</dbReference>
<keyword evidence="1" id="KW-0472">Membrane</keyword>